<accession>A0ABX7B552</accession>
<sequence length="154" mass="15664">MRPSALRMTPLTAALVLALAPLPVVPAQGGMDAGAQRERIQAGRSGSAAGIEAESDVVHANDLIGRSVIGADGEVLGRISNFLLSLSGGIEHLIVASGGFLGLGGREVAIPWSEAEADFGTGDVRVTLTRGDFDKAPEYGRTGSVDAGRDAGGR</sequence>
<dbReference type="InterPro" id="IPR011033">
    <property type="entry name" value="PRC_barrel-like_sf"/>
</dbReference>
<feature type="signal peptide" evidence="2">
    <location>
        <begin position="1"/>
        <end position="26"/>
    </location>
</feature>
<evidence type="ECO:0000313" key="5">
    <source>
        <dbReference type="Proteomes" id="UP000595197"/>
    </source>
</evidence>
<gene>
    <name evidence="4" type="ORF">IGS68_21140</name>
</gene>
<dbReference type="PANTHER" id="PTHR36505:SF1">
    <property type="entry name" value="BLR1072 PROTEIN"/>
    <property type="match status" value="1"/>
</dbReference>
<dbReference type="SUPFAM" id="SSF50346">
    <property type="entry name" value="PRC-barrel domain"/>
    <property type="match status" value="1"/>
</dbReference>
<evidence type="ECO:0000256" key="2">
    <source>
        <dbReference type="SAM" id="SignalP"/>
    </source>
</evidence>
<keyword evidence="5" id="KW-1185">Reference proteome</keyword>
<feature type="domain" description="PRC-barrel" evidence="3">
    <location>
        <begin position="56"/>
        <end position="131"/>
    </location>
</feature>
<evidence type="ECO:0000259" key="3">
    <source>
        <dbReference type="Pfam" id="PF05239"/>
    </source>
</evidence>
<dbReference type="EMBL" id="CP067420">
    <property type="protein sequence ID" value="QQP88517.1"/>
    <property type="molecule type" value="Genomic_DNA"/>
</dbReference>
<dbReference type="InterPro" id="IPR027275">
    <property type="entry name" value="PRC-brl_dom"/>
</dbReference>
<reference evidence="4" key="1">
    <citation type="submission" date="2021-02" db="EMBL/GenBank/DDBJ databases">
        <title>Skermanella TT6 skin isolate.</title>
        <authorList>
            <person name="Lee K."/>
            <person name="Ganzorig M."/>
        </authorList>
    </citation>
    <scope>NUCLEOTIDE SEQUENCE</scope>
    <source>
        <strain evidence="4">TT6</strain>
    </source>
</reference>
<dbReference type="PANTHER" id="PTHR36505">
    <property type="entry name" value="BLR1072 PROTEIN"/>
    <property type="match status" value="1"/>
</dbReference>
<dbReference type="Proteomes" id="UP000595197">
    <property type="component" value="Chromosome"/>
</dbReference>
<feature type="region of interest" description="Disordered" evidence="1">
    <location>
        <begin position="133"/>
        <end position="154"/>
    </location>
</feature>
<dbReference type="Pfam" id="PF05239">
    <property type="entry name" value="PRC"/>
    <property type="match status" value="1"/>
</dbReference>
<protein>
    <submittedName>
        <fullName evidence="4">PRC-barrel domain-containing protein</fullName>
    </submittedName>
</protein>
<organism evidence="4 5">
    <name type="scientific">Skermanella cutis</name>
    <dbReference type="NCBI Taxonomy" id="2775420"/>
    <lineage>
        <taxon>Bacteria</taxon>
        <taxon>Pseudomonadati</taxon>
        <taxon>Pseudomonadota</taxon>
        <taxon>Alphaproteobacteria</taxon>
        <taxon>Rhodospirillales</taxon>
        <taxon>Azospirillaceae</taxon>
        <taxon>Skermanella</taxon>
    </lineage>
</organism>
<proteinExistence type="predicted"/>
<evidence type="ECO:0000256" key="1">
    <source>
        <dbReference type="SAM" id="MobiDB-lite"/>
    </source>
</evidence>
<keyword evidence="2" id="KW-0732">Signal</keyword>
<feature type="chain" id="PRO_5046012447" evidence="2">
    <location>
        <begin position="27"/>
        <end position="154"/>
    </location>
</feature>
<dbReference type="RefSeq" id="WP_201073523.1">
    <property type="nucleotide sequence ID" value="NZ_CP067420.1"/>
</dbReference>
<evidence type="ECO:0000313" key="4">
    <source>
        <dbReference type="EMBL" id="QQP88517.1"/>
    </source>
</evidence>
<name>A0ABX7B552_9PROT</name>
<dbReference type="Gene3D" id="2.30.30.240">
    <property type="entry name" value="PRC-barrel domain"/>
    <property type="match status" value="1"/>
</dbReference>